<gene>
    <name evidence="1" type="ORF">FHS59_003438</name>
</gene>
<dbReference type="EMBL" id="JACIJO010000003">
    <property type="protein sequence ID" value="MBB6327795.1"/>
    <property type="molecule type" value="Genomic_DNA"/>
</dbReference>
<protein>
    <submittedName>
        <fullName evidence="1">Uncharacterized protein</fullName>
    </submittedName>
</protein>
<evidence type="ECO:0000313" key="1">
    <source>
        <dbReference type="EMBL" id="MBB6327795.1"/>
    </source>
</evidence>
<name>A0A841MZA8_9BACT</name>
<reference evidence="1 2" key="1">
    <citation type="submission" date="2020-08" db="EMBL/GenBank/DDBJ databases">
        <title>Genomic Encyclopedia of Type Strains, Phase IV (KMG-IV): sequencing the most valuable type-strain genomes for metagenomic binning, comparative biology and taxonomic classification.</title>
        <authorList>
            <person name="Goeker M."/>
        </authorList>
    </citation>
    <scope>NUCLEOTIDE SEQUENCE [LARGE SCALE GENOMIC DNA]</scope>
    <source>
        <strain evidence="1 2">DSM 102044</strain>
    </source>
</reference>
<sequence>MRFLSPQAPFEMTLNYVDMNYSSHFEQLLLIFVISKDEGLRNLKPSLFLKTPIWDFEFL</sequence>
<comment type="caution">
    <text evidence="1">The sequence shown here is derived from an EMBL/GenBank/DDBJ whole genome shotgun (WGS) entry which is preliminary data.</text>
</comment>
<dbReference type="AlphaFoldDB" id="A0A841MZA8"/>
<organism evidence="1 2">
    <name type="scientific">Algoriphagus iocasae</name>
    <dbReference type="NCBI Taxonomy" id="1836499"/>
    <lineage>
        <taxon>Bacteria</taxon>
        <taxon>Pseudomonadati</taxon>
        <taxon>Bacteroidota</taxon>
        <taxon>Cytophagia</taxon>
        <taxon>Cytophagales</taxon>
        <taxon>Cyclobacteriaceae</taxon>
        <taxon>Algoriphagus</taxon>
    </lineage>
</organism>
<evidence type="ECO:0000313" key="2">
    <source>
        <dbReference type="Proteomes" id="UP000588604"/>
    </source>
</evidence>
<accession>A0A841MZA8</accession>
<keyword evidence="2" id="KW-1185">Reference proteome</keyword>
<proteinExistence type="predicted"/>
<dbReference type="Proteomes" id="UP000588604">
    <property type="component" value="Unassembled WGS sequence"/>
</dbReference>